<dbReference type="HOGENOM" id="CLU_1421905_0_0_1"/>
<feature type="transmembrane region" description="Helical" evidence="1">
    <location>
        <begin position="142"/>
        <end position="159"/>
    </location>
</feature>
<evidence type="ECO:0000313" key="2">
    <source>
        <dbReference type="EMBL" id="KIM84756.1"/>
    </source>
</evidence>
<organism evidence="2 3">
    <name type="scientific">Piloderma croceum (strain F 1598)</name>
    <dbReference type="NCBI Taxonomy" id="765440"/>
    <lineage>
        <taxon>Eukaryota</taxon>
        <taxon>Fungi</taxon>
        <taxon>Dikarya</taxon>
        <taxon>Basidiomycota</taxon>
        <taxon>Agaricomycotina</taxon>
        <taxon>Agaricomycetes</taxon>
        <taxon>Agaricomycetidae</taxon>
        <taxon>Atheliales</taxon>
        <taxon>Atheliaceae</taxon>
        <taxon>Piloderma</taxon>
    </lineage>
</organism>
<protein>
    <submittedName>
        <fullName evidence="2">Uncharacterized protein</fullName>
    </submittedName>
</protein>
<dbReference type="AlphaFoldDB" id="A0A0C3G2B8"/>
<dbReference type="Proteomes" id="UP000054166">
    <property type="component" value="Unassembled WGS sequence"/>
</dbReference>
<dbReference type="OrthoDB" id="3292680at2759"/>
<dbReference type="EMBL" id="KN832987">
    <property type="protein sequence ID" value="KIM84756.1"/>
    <property type="molecule type" value="Genomic_DNA"/>
</dbReference>
<keyword evidence="3" id="KW-1185">Reference proteome</keyword>
<evidence type="ECO:0000256" key="1">
    <source>
        <dbReference type="SAM" id="Phobius"/>
    </source>
</evidence>
<keyword evidence="1" id="KW-0812">Transmembrane</keyword>
<dbReference type="InParanoid" id="A0A0C3G2B8"/>
<accession>A0A0C3G2B8</accession>
<sequence>MCHTAFQKYTGCRLFRQHYIYRDIQCEEMRMWSKLFKKEVWCRRIYEQGTTPFADDERRAGPPNFPSPIIVEAVCCYRSWKEASSGDIDSKNVGSSPALVGGACEQDIRADKPAKMDLEWGLYKRDVEVRMTMDTTNGPDNILLICFVLLFWYLSSLHIEPRKLPSIARLPVAAERYDKMRDGYTHKVIDE</sequence>
<evidence type="ECO:0000313" key="3">
    <source>
        <dbReference type="Proteomes" id="UP000054166"/>
    </source>
</evidence>
<reference evidence="2 3" key="1">
    <citation type="submission" date="2014-04" db="EMBL/GenBank/DDBJ databases">
        <authorList>
            <consortium name="DOE Joint Genome Institute"/>
            <person name="Kuo A."/>
            <person name="Tarkka M."/>
            <person name="Buscot F."/>
            <person name="Kohler A."/>
            <person name="Nagy L.G."/>
            <person name="Floudas D."/>
            <person name="Copeland A."/>
            <person name="Barry K.W."/>
            <person name="Cichocki N."/>
            <person name="Veneault-Fourrey C."/>
            <person name="LaButti K."/>
            <person name="Lindquist E.A."/>
            <person name="Lipzen A."/>
            <person name="Lundell T."/>
            <person name="Morin E."/>
            <person name="Murat C."/>
            <person name="Sun H."/>
            <person name="Tunlid A."/>
            <person name="Henrissat B."/>
            <person name="Grigoriev I.V."/>
            <person name="Hibbett D.S."/>
            <person name="Martin F."/>
            <person name="Nordberg H.P."/>
            <person name="Cantor M.N."/>
            <person name="Hua S.X."/>
        </authorList>
    </citation>
    <scope>NUCLEOTIDE SEQUENCE [LARGE SCALE GENOMIC DNA]</scope>
    <source>
        <strain evidence="2 3">F 1598</strain>
    </source>
</reference>
<proteinExistence type="predicted"/>
<gene>
    <name evidence="2" type="ORF">PILCRDRAFT_87557</name>
</gene>
<name>A0A0C3G2B8_PILCF</name>
<keyword evidence="1" id="KW-0472">Membrane</keyword>
<reference evidence="3" key="2">
    <citation type="submission" date="2015-01" db="EMBL/GenBank/DDBJ databases">
        <title>Evolutionary Origins and Diversification of the Mycorrhizal Mutualists.</title>
        <authorList>
            <consortium name="DOE Joint Genome Institute"/>
            <consortium name="Mycorrhizal Genomics Consortium"/>
            <person name="Kohler A."/>
            <person name="Kuo A."/>
            <person name="Nagy L.G."/>
            <person name="Floudas D."/>
            <person name="Copeland A."/>
            <person name="Barry K.W."/>
            <person name="Cichocki N."/>
            <person name="Veneault-Fourrey C."/>
            <person name="LaButti K."/>
            <person name="Lindquist E.A."/>
            <person name="Lipzen A."/>
            <person name="Lundell T."/>
            <person name="Morin E."/>
            <person name="Murat C."/>
            <person name="Riley R."/>
            <person name="Ohm R."/>
            <person name="Sun H."/>
            <person name="Tunlid A."/>
            <person name="Henrissat B."/>
            <person name="Grigoriev I.V."/>
            <person name="Hibbett D.S."/>
            <person name="Martin F."/>
        </authorList>
    </citation>
    <scope>NUCLEOTIDE SEQUENCE [LARGE SCALE GENOMIC DNA]</scope>
    <source>
        <strain evidence="3">F 1598</strain>
    </source>
</reference>
<keyword evidence="1" id="KW-1133">Transmembrane helix</keyword>